<organism evidence="1 2">
    <name type="scientific">Protopolystoma xenopodis</name>
    <dbReference type="NCBI Taxonomy" id="117903"/>
    <lineage>
        <taxon>Eukaryota</taxon>
        <taxon>Metazoa</taxon>
        <taxon>Spiralia</taxon>
        <taxon>Lophotrochozoa</taxon>
        <taxon>Platyhelminthes</taxon>
        <taxon>Monogenea</taxon>
        <taxon>Polyopisthocotylea</taxon>
        <taxon>Polystomatidea</taxon>
        <taxon>Polystomatidae</taxon>
        <taxon>Protopolystoma</taxon>
    </lineage>
</organism>
<proteinExistence type="predicted"/>
<dbReference type="AlphaFoldDB" id="A0A3S5B1I7"/>
<dbReference type="Proteomes" id="UP000784294">
    <property type="component" value="Unassembled WGS sequence"/>
</dbReference>
<keyword evidence="2" id="KW-1185">Reference proteome</keyword>
<dbReference type="EMBL" id="CAAALY010279142">
    <property type="protein sequence ID" value="VEL43148.1"/>
    <property type="molecule type" value="Genomic_DNA"/>
</dbReference>
<evidence type="ECO:0000313" key="2">
    <source>
        <dbReference type="Proteomes" id="UP000784294"/>
    </source>
</evidence>
<name>A0A3S5B1I7_9PLAT</name>
<comment type="caution">
    <text evidence="1">The sequence shown here is derived from an EMBL/GenBank/DDBJ whole genome shotgun (WGS) entry which is preliminary data.</text>
</comment>
<evidence type="ECO:0000313" key="1">
    <source>
        <dbReference type="EMBL" id="VEL43148.1"/>
    </source>
</evidence>
<sequence>MRSVSPRYFGHSGLTNRQKELSVAVTSVKDPTGTEGVNSWPRFPTFLCDGQRRAGGIFKIPTWPAENISMTRRHTIIAFPTGRKT</sequence>
<reference evidence="1" key="1">
    <citation type="submission" date="2018-11" db="EMBL/GenBank/DDBJ databases">
        <authorList>
            <consortium name="Pathogen Informatics"/>
        </authorList>
    </citation>
    <scope>NUCLEOTIDE SEQUENCE</scope>
</reference>
<accession>A0A3S5B1I7</accession>
<gene>
    <name evidence="1" type="ORF">PXEA_LOCUS36588</name>
</gene>
<protein>
    <submittedName>
        <fullName evidence="1">Uncharacterized protein</fullName>
    </submittedName>
</protein>